<dbReference type="SUPFAM" id="SSF52374">
    <property type="entry name" value="Nucleotidylyl transferase"/>
    <property type="match status" value="1"/>
</dbReference>
<gene>
    <name evidence="10" type="ORF">SPI_01371</name>
</gene>
<evidence type="ECO:0000313" key="10">
    <source>
        <dbReference type="EMBL" id="OAA66795.1"/>
    </source>
</evidence>
<dbReference type="GO" id="GO:0016887">
    <property type="term" value="F:ATP hydrolysis activity"/>
    <property type="evidence" value="ECO:0007669"/>
    <property type="project" value="TreeGrafter"/>
</dbReference>
<keyword evidence="11" id="KW-1185">Reference proteome</keyword>
<dbReference type="STRING" id="1081102.A0A167YX05"/>
<keyword evidence="2" id="KW-0662">Pyridine nucleotide biosynthesis</keyword>
<dbReference type="UniPathway" id="UPA00253">
    <property type="reaction ID" value="UER00600"/>
</dbReference>
<evidence type="ECO:0000256" key="9">
    <source>
        <dbReference type="SAM" id="MobiDB-lite"/>
    </source>
</evidence>
<evidence type="ECO:0000256" key="1">
    <source>
        <dbReference type="ARBA" id="ARBA00004790"/>
    </source>
</evidence>
<accession>A0A167YX05</accession>
<keyword evidence="3" id="KW-0808">Transferase</keyword>
<organism evidence="10 11">
    <name type="scientific">Niveomyces insectorum RCEF 264</name>
    <dbReference type="NCBI Taxonomy" id="1081102"/>
    <lineage>
        <taxon>Eukaryota</taxon>
        <taxon>Fungi</taxon>
        <taxon>Dikarya</taxon>
        <taxon>Ascomycota</taxon>
        <taxon>Pezizomycotina</taxon>
        <taxon>Sordariomycetes</taxon>
        <taxon>Hypocreomycetidae</taxon>
        <taxon>Hypocreales</taxon>
        <taxon>Cordycipitaceae</taxon>
        <taxon>Niveomyces</taxon>
    </lineage>
</organism>
<comment type="catalytic activity">
    <reaction evidence="8">
        <text>beta-nicotinamide D-ribonucleotide + ATP + H(+) = diphosphate + NAD(+)</text>
        <dbReference type="Rhea" id="RHEA:21360"/>
        <dbReference type="ChEBI" id="CHEBI:14649"/>
        <dbReference type="ChEBI" id="CHEBI:15378"/>
        <dbReference type="ChEBI" id="CHEBI:30616"/>
        <dbReference type="ChEBI" id="CHEBI:33019"/>
        <dbReference type="ChEBI" id="CHEBI:57540"/>
        <dbReference type="EC" id="2.7.7.1"/>
    </reaction>
</comment>
<evidence type="ECO:0000256" key="7">
    <source>
        <dbReference type="ARBA" id="ARBA00023027"/>
    </source>
</evidence>
<dbReference type="GO" id="GO:0009435">
    <property type="term" value="P:NAD+ biosynthetic process"/>
    <property type="evidence" value="ECO:0007669"/>
    <property type="project" value="UniProtKB-UniPathway"/>
</dbReference>
<dbReference type="OrthoDB" id="5591297at2759"/>
<dbReference type="PANTHER" id="PTHR31285">
    <property type="entry name" value="NICOTINAMIDE MONONUCLEOTIDE ADENYLYLTRANSFERASE"/>
    <property type="match status" value="1"/>
</dbReference>
<keyword evidence="5" id="KW-0547">Nucleotide-binding</keyword>
<dbReference type="EMBL" id="AZHD01000002">
    <property type="protein sequence ID" value="OAA66795.1"/>
    <property type="molecule type" value="Genomic_DNA"/>
</dbReference>
<keyword evidence="4" id="KW-0548">Nucleotidyltransferase</keyword>
<dbReference type="Proteomes" id="UP000076874">
    <property type="component" value="Unassembled WGS sequence"/>
</dbReference>
<evidence type="ECO:0000256" key="4">
    <source>
        <dbReference type="ARBA" id="ARBA00022695"/>
    </source>
</evidence>
<dbReference type="GO" id="GO:0000309">
    <property type="term" value="F:nicotinamide-nucleotide adenylyltransferase activity"/>
    <property type="evidence" value="ECO:0007669"/>
    <property type="project" value="UniProtKB-EC"/>
</dbReference>
<dbReference type="AlphaFoldDB" id="A0A167YX05"/>
<dbReference type="PANTHER" id="PTHR31285:SF0">
    <property type="entry name" value="NICOTINAMIDE MONONUCLEOTIDE ADENYLYLTRANSFERASE"/>
    <property type="match status" value="1"/>
</dbReference>
<feature type="region of interest" description="Disordered" evidence="9">
    <location>
        <begin position="149"/>
        <end position="175"/>
    </location>
</feature>
<comment type="caution">
    <text evidence="10">The sequence shown here is derived from an EMBL/GenBank/DDBJ whole genome shotgun (WGS) entry which is preliminary data.</text>
</comment>
<dbReference type="InterPro" id="IPR014729">
    <property type="entry name" value="Rossmann-like_a/b/a_fold"/>
</dbReference>
<comment type="pathway">
    <text evidence="1">Cofactor biosynthesis; NAD(+) biosynthesis.</text>
</comment>
<dbReference type="GO" id="GO:0005524">
    <property type="term" value="F:ATP binding"/>
    <property type="evidence" value="ECO:0007669"/>
    <property type="project" value="UniProtKB-KW"/>
</dbReference>
<name>A0A167YX05_9HYPO</name>
<dbReference type="GO" id="GO:0005634">
    <property type="term" value="C:nucleus"/>
    <property type="evidence" value="ECO:0007669"/>
    <property type="project" value="TreeGrafter"/>
</dbReference>
<reference evidence="10 11" key="1">
    <citation type="journal article" date="2016" name="Genome Biol. Evol.">
        <title>Divergent and convergent evolution of fungal pathogenicity.</title>
        <authorList>
            <person name="Shang Y."/>
            <person name="Xiao G."/>
            <person name="Zheng P."/>
            <person name="Cen K."/>
            <person name="Zhan S."/>
            <person name="Wang C."/>
        </authorList>
    </citation>
    <scope>NUCLEOTIDE SEQUENCE [LARGE SCALE GENOMIC DNA]</scope>
    <source>
        <strain evidence="10 11">RCEF 264</strain>
    </source>
</reference>
<dbReference type="InterPro" id="IPR005248">
    <property type="entry name" value="NadD/NMNAT"/>
</dbReference>
<proteinExistence type="predicted"/>
<evidence type="ECO:0000256" key="8">
    <source>
        <dbReference type="ARBA" id="ARBA00049001"/>
    </source>
</evidence>
<evidence type="ECO:0000313" key="11">
    <source>
        <dbReference type="Proteomes" id="UP000076874"/>
    </source>
</evidence>
<evidence type="ECO:0000256" key="3">
    <source>
        <dbReference type="ARBA" id="ARBA00022679"/>
    </source>
</evidence>
<dbReference type="GO" id="GO:0005737">
    <property type="term" value="C:cytoplasm"/>
    <property type="evidence" value="ECO:0007669"/>
    <property type="project" value="TreeGrafter"/>
</dbReference>
<dbReference type="CDD" id="cd02165">
    <property type="entry name" value="NMNAT"/>
    <property type="match status" value="1"/>
</dbReference>
<keyword evidence="6" id="KW-0067">ATP-binding</keyword>
<keyword evidence="7" id="KW-0520">NAD</keyword>
<protein>
    <submittedName>
        <fullName evidence="10">Rossmann-like alpha/beta/alpha sandwich fold protein</fullName>
    </submittedName>
</protein>
<evidence type="ECO:0000256" key="2">
    <source>
        <dbReference type="ARBA" id="ARBA00022642"/>
    </source>
</evidence>
<evidence type="ECO:0000256" key="6">
    <source>
        <dbReference type="ARBA" id="ARBA00022840"/>
    </source>
</evidence>
<sequence>MTDQPDSHNNTMAAAEVAFFQHALSTFVKSTATFQVVCTVRSSSRNAAAAPLAPLAPPTRPRSPVRTLLVLDSSFNPPTVAHMQMAVSAIHDRRKSQERARQQGASADRLLLLLSVNNADKAPKPAAFEQRLALMLAMAKDMHRALDDATAEAGPPPPAVASTASGSTSPPPAAVATGSDLAIDIGLTSQPYFHDKSSAIAASDFYASDAVSSASGPTQTPEQVFLVGYDTLVRIFDPKYYAPAPPATVEAAGLSPGATPLQVALTPFLRRARLRVTTRPDDQWGSEDAQEGWLQAVGKLSGGGGGGDVGEDWTARIDIRPGAYRGEATVSSTMARAAAREKVWPRLGLLVGPAVLSWIKRQQLYSE</sequence>
<evidence type="ECO:0000256" key="5">
    <source>
        <dbReference type="ARBA" id="ARBA00022741"/>
    </source>
</evidence>
<feature type="compositionally biased region" description="Low complexity" evidence="9">
    <location>
        <begin position="160"/>
        <end position="175"/>
    </location>
</feature>
<dbReference type="Gene3D" id="3.40.50.620">
    <property type="entry name" value="HUPs"/>
    <property type="match status" value="1"/>
</dbReference>